<reference evidence="1" key="2">
    <citation type="submission" date="2020-05" db="UniProtKB">
        <authorList>
            <consortium name="EnsemblMetazoa"/>
        </authorList>
    </citation>
    <scope>IDENTIFICATION</scope>
    <source>
        <strain evidence="1">CM1001059</strain>
    </source>
</reference>
<dbReference type="AlphaFoldDB" id="A0A182TTR4"/>
<dbReference type="EnsemblMetazoa" id="AMEC008161-RA">
    <property type="protein sequence ID" value="AMEC008161-PA"/>
    <property type="gene ID" value="AMEC008161"/>
</dbReference>
<protein>
    <submittedName>
        <fullName evidence="1">Uncharacterized protein</fullName>
    </submittedName>
</protein>
<sequence>MLGLGHGLPTKACQPKVYHHLTAVLVKNLVIIFGALDEPMVGNLPLGIQHGLEIVIKSCPQLPVEGTHFAFCSITSPSFTYPCPPSWRSFSRSLSRASIDHDCSSPDTPNQ</sequence>
<keyword evidence="2" id="KW-1185">Reference proteome</keyword>
<dbReference type="Proteomes" id="UP000075902">
    <property type="component" value="Unassembled WGS sequence"/>
</dbReference>
<reference evidence="2" key="1">
    <citation type="submission" date="2014-01" db="EMBL/GenBank/DDBJ databases">
        <title>The Genome Sequence of Anopheles melas CM1001059_A (V2).</title>
        <authorList>
            <consortium name="The Broad Institute Genomics Platform"/>
            <person name="Neafsey D.E."/>
            <person name="Besansky N."/>
            <person name="Howell P."/>
            <person name="Walton C."/>
            <person name="Young S.K."/>
            <person name="Zeng Q."/>
            <person name="Gargeya S."/>
            <person name="Fitzgerald M."/>
            <person name="Haas B."/>
            <person name="Abouelleil A."/>
            <person name="Allen A.W."/>
            <person name="Alvarado L."/>
            <person name="Arachchi H.M."/>
            <person name="Berlin A.M."/>
            <person name="Chapman S.B."/>
            <person name="Gainer-Dewar J."/>
            <person name="Goldberg J."/>
            <person name="Griggs A."/>
            <person name="Gujja S."/>
            <person name="Hansen M."/>
            <person name="Howarth C."/>
            <person name="Imamovic A."/>
            <person name="Ireland A."/>
            <person name="Larimer J."/>
            <person name="McCowan C."/>
            <person name="Murphy C."/>
            <person name="Pearson M."/>
            <person name="Poon T.W."/>
            <person name="Priest M."/>
            <person name="Roberts A."/>
            <person name="Saif S."/>
            <person name="Shea T."/>
            <person name="Sisk P."/>
            <person name="Sykes S."/>
            <person name="Wortman J."/>
            <person name="Nusbaum C."/>
            <person name="Birren B."/>
        </authorList>
    </citation>
    <scope>NUCLEOTIDE SEQUENCE [LARGE SCALE GENOMIC DNA]</scope>
    <source>
        <strain evidence="2">CM1001059</strain>
    </source>
</reference>
<accession>A0A182TTR4</accession>
<dbReference type="VEuPathDB" id="VectorBase:AMEC008161"/>
<name>A0A182TTR4_9DIPT</name>
<evidence type="ECO:0000313" key="2">
    <source>
        <dbReference type="Proteomes" id="UP000075902"/>
    </source>
</evidence>
<evidence type="ECO:0000313" key="1">
    <source>
        <dbReference type="EnsemblMetazoa" id="AMEC008161-PA"/>
    </source>
</evidence>
<organism evidence="1 2">
    <name type="scientific">Anopheles melas</name>
    <dbReference type="NCBI Taxonomy" id="34690"/>
    <lineage>
        <taxon>Eukaryota</taxon>
        <taxon>Metazoa</taxon>
        <taxon>Ecdysozoa</taxon>
        <taxon>Arthropoda</taxon>
        <taxon>Hexapoda</taxon>
        <taxon>Insecta</taxon>
        <taxon>Pterygota</taxon>
        <taxon>Neoptera</taxon>
        <taxon>Endopterygota</taxon>
        <taxon>Diptera</taxon>
        <taxon>Nematocera</taxon>
        <taxon>Culicoidea</taxon>
        <taxon>Culicidae</taxon>
        <taxon>Anophelinae</taxon>
        <taxon>Anopheles</taxon>
    </lineage>
</organism>
<proteinExistence type="predicted"/>